<comment type="caution">
    <text evidence="2">The sequence shown here is derived from an EMBL/GenBank/DDBJ whole genome shotgun (WGS) entry which is preliminary data.</text>
</comment>
<evidence type="ECO:0000313" key="3">
    <source>
        <dbReference type="Proteomes" id="UP001148203"/>
    </source>
</evidence>
<name>A0ABT5NV03_9PSED</name>
<dbReference type="Proteomes" id="UP001148203">
    <property type="component" value="Unassembled WGS sequence"/>
</dbReference>
<feature type="transmembrane region" description="Helical" evidence="1">
    <location>
        <begin position="110"/>
        <end position="129"/>
    </location>
</feature>
<reference evidence="2 3" key="1">
    <citation type="submission" date="2022-05" db="EMBL/GenBank/DDBJ databases">
        <title>Novel Pseudomonas spp. Isolated from a Rainbow Trout Aquaculture Facility.</title>
        <authorList>
            <person name="Testerman T."/>
            <person name="Graf J."/>
        </authorList>
    </citation>
    <scope>NUCLEOTIDE SEQUENCE [LARGE SCALE GENOMIC DNA]</scope>
    <source>
        <strain evidence="2 3">ID681</strain>
    </source>
</reference>
<feature type="transmembrane region" description="Helical" evidence="1">
    <location>
        <begin position="149"/>
        <end position="169"/>
    </location>
</feature>
<dbReference type="RefSeq" id="WP_273910224.1">
    <property type="nucleotide sequence ID" value="NZ_JAMDGX010000024.1"/>
</dbReference>
<protein>
    <submittedName>
        <fullName evidence="2">Uncharacterized protein</fullName>
    </submittedName>
</protein>
<gene>
    <name evidence="2" type="ORF">M5G11_15820</name>
</gene>
<proteinExistence type="predicted"/>
<keyword evidence="1" id="KW-1133">Transmembrane helix</keyword>
<keyword evidence="3" id="KW-1185">Reference proteome</keyword>
<keyword evidence="1" id="KW-0472">Membrane</keyword>
<feature type="transmembrane region" description="Helical" evidence="1">
    <location>
        <begin position="40"/>
        <end position="59"/>
    </location>
</feature>
<organism evidence="2 3">
    <name type="scientific">Pseudomonas fontis</name>
    <dbReference type="NCBI Taxonomy" id="2942633"/>
    <lineage>
        <taxon>Bacteria</taxon>
        <taxon>Pseudomonadati</taxon>
        <taxon>Pseudomonadota</taxon>
        <taxon>Gammaproteobacteria</taxon>
        <taxon>Pseudomonadales</taxon>
        <taxon>Pseudomonadaceae</taxon>
        <taxon>Pseudomonas</taxon>
    </lineage>
</organism>
<feature type="transmembrane region" description="Helical" evidence="1">
    <location>
        <begin position="273"/>
        <end position="294"/>
    </location>
</feature>
<feature type="transmembrane region" description="Helical" evidence="1">
    <location>
        <begin position="326"/>
        <end position="346"/>
    </location>
</feature>
<feature type="transmembrane region" description="Helical" evidence="1">
    <location>
        <begin position="358"/>
        <end position="379"/>
    </location>
</feature>
<feature type="transmembrane region" description="Helical" evidence="1">
    <location>
        <begin position="79"/>
        <end position="98"/>
    </location>
</feature>
<feature type="transmembrane region" description="Helical" evidence="1">
    <location>
        <begin position="386"/>
        <end position="407"/>
    </location>
</feature>
<feature type="transmembrane region" description="Helical" evidence="1">
    <location>
        <begin position="246"/>
        <end position="261"/>
    </location>
</feature>
<evidence type="ECO:0000256" key="1">
    <source>
        <dbReference type="SAM" id="Phobius"/>
    </source>
</evidence>
<dbReference type="EMBL" id="JAMDGY010000046">
    <property type="protein sequence ID" value="MDD0992003.1"/>
    <property type="molecule type" value="Genomic_DNA"/>
</dbReference>
<sequence>MSKAALPGIFPDRAATIRGLLLFIGAIAVGVGLQRFHLAIGYWSIVPLCWWAVLGNGLLRAIWDRSSLRLPGTQRALSQGILLHLLLSIGVPLLALSLTRPDGATALTQVGALWLGSTFGLLFFSSPILFSLVPSTVLALSIKAGHIANPAYCALLGGLALLGTAGLWYRHLKHPLAPQGLPLGVYLSISKTDSYPRLEKLLDSCAPDWLTRSFQAPARSSQDRVASVLGPLHQTFRQQMGRTGQYLTYLVVAGLFGAALWEQLHTPNTPSLLNYPVASLALVVLALAPPVLVARLHTTARSTLAELLLTPGMPQRSQMAHSIMHLYLVATTERLVLSSLLLLNWITSSRDLGPELIVAILGFYGLLLAVGAWLVWRAWHGRHSRWLHGACCLGLFAFGLGGCILLLN</sequence>
<evidence type="ECO:0000313" key="2">
    <source>
        <dbReference type="EMBL" id="MDD0992003.1"/>
    </source>
</evidence>
<keyword evidence="1" id="KW-0812">Transmembrane</keyword>
<accession>A0ABT5NV03</accession>
<feature type="transmembrane region" description="Helical" evidence="1">
    <location>
        <begin position="15"/>
        <end position="33"/>
    </location>
</feature>